<dbReference type="InterPro" id="IPR044060">
    <property type="entry name" value="Bacterial_rp_domain"/>
</dbReference>
<evidence type="ECO:0000256" key="1">
    <source>
        <dbReference type="ARBA" id="ARBA00022737"/>
    </source>
</evidence>
<keyword evidence="1" id="KW-0677">Repeat</keyword>
<evidence type="ECO:0000313" key="3">
    <source>
        <dbReference type="EMBL" id="HIR54840.1"/>
    </source>
</evidence>
<organism evidence="3 4">
    <name type="scientific">Candidatus Scatomorpha intestinigallinarum</name>
    <dbReference type="NCBI Taxonomy" id="2840923"/>
    <lineage>
        <taxon>Bacteria</taxon>
        <taxon>Bacillati</taxon>
        <taxon>Bacillota</taxon>
        <taxon>Clostridia</taxon>
        <taxon>Eubacteriales</taxon>
        <taxon>Candidatus Scatomorpha</taxon>
    </lineage>
</organism>
<protein>
    <submittedName>
        <fullName evidence="3">S-layer homology domain-containing protein</fullName>
    </submittedName>
</protein>
<dbReference type="AlphaFoldDB" id="A0A9D1DL63"/>
<accession>A0A9D1DL63</accession>
<evidence type="ECO:0000259" key="2">
    <source>
        <dbReference type="PROSITE" id="PS51272"/>
    </source>
</evidence>
<dbReference type="Proteomes" id="UP000824238">
    <property type="component" value="Unassembled WGS sequence"/>
</dbReference>
<feature type="non-terminal residue" evidence="3">
    <location>
        <position position="1"/>
    </location>
</feature>
<reference evidence="3" key="2">
    <citation type="journal article" date="2021" name="PeerJ">
        <title>Extensive microbial diversity within the chicken gut microbiome revealed by metagenomics and culture.</title>
        <authorList>
            <person name="Gilroy R."/>
            <person name="Ravi A."/>
            <person name="Getino M."/>
            <person name="Pursley I."/>
            <person name="Horton D.L."/>
            <person name="Alikhan N.F."/>
            <person name="Baker D."/>
            <person name="Gharbi K."/>
            <person name="Hall N."/>
            <person name="Watson M."/>
            <person name="Adriaenssens E.M."/>
            <person name="Foster-Nyarko E."/>
            <person name="Jarju S."/>
            <person name="Secka A."/>
            <person name="Antonio M."/>
            <person name="Oren A."/>
            <person name="Chaudhuri R.R."/>
            <person name="La Ragione R."/>
            <person name="Hildebrand F."/>
            <person name="Pallen M.J."/>
        </authorList>
    </citation>
    <scope>NUCLEOTIDE SEQUENCE</scope>
    <source>
        <strain evidence="3">ChiGjej3B3-7149</strain>
    </source>
</reference>
<dbReference type="Pfam" id="PF18998">
    <property type="entry name" value="Flg_new_2"/>
    <property type="match status" value="1"/>
</dbReference>
<dbReference type="InterPro" id="IPR042229">
    <property type="entry name" value="Listeria/Bacterioides_rpt_sf"/>
</dbReference>
<dbReference type="PROSITE" id="PS51272">
    <property type="entry name" value="SLH"/>
    <property type="match status" value="2"/>
</dbReference>
<dbReference type="Pfam" id="PF00395">
    <property type="entry name" value="SLH"/>
    <property type="match status" value="2"/>
</dbReference>
<dbReference type="EMBL" id="DVHH01000114">
    <property type="protein sequence ID" value="HIR54840.1"/>
    <property type="molecule type" value="Genomic_DNA"/>
</dbReference>
<gene>
    <name evidence="3" type="ORF">IAD36_04470</name>
</gene>
<proteinExistence type="predicted"/>
<dbReference type="Gene3D" id="2.60.40.4270">
    <property type="entry name" value="Listeria-Bacteroides repeat domain"/>
    <property type="match status" value="1"/>
</dbReference>
<comment type="caution">
    <text evidence="3">The sequence shown here is derived from an EMBL/GenBank/DDBJ whole genome shotgun (WGS) entry which is preliminary data.</text>
</comment>
<dbReference type="InterPro" id="IPR001119">
    <property type="entry name" value="SLH_dom"/>
</dbReference>
<sequence length="276" mass="29994">TFEKALAAAQNGAVIENVVQGLGAENFTLTIDPANGGTVLSYSLPKDSPYTLPTVTKSGYAFLGWSDGLNTYPAGTVITLTSNVTYTATWVRHPDTPYVPEPEEPEEPEVPAFPFYDVPTSAWYYTAVKYVYDNKLMDGVDTYVFAPNDTLTRAMVWTIIARMSGVDTTGGNTWYAKAQEWVITNGISDGENPTAAITREEFVTMLWRLAGEPIYTGDLSRVPDAGSISTWAQNAMLWSYATGLTEGDENGALTPLATATRAQAAAMIMRFCESVK</sequence>
<feature type="domain" description="SLH" evidence="2">
    <location>
        <begin position="219"/>
        <end position="276"/>
    </location>
</feature>
<feature type="domain" description="SLH" evidence="2">
    <location>
        <begin position="111"/>
        <end position="174"/>
    </location>
</feature>
<evidence type="ECO:0000313" key="4">
    <source>
        <dbReference type="Proteomes" id="UP000824238"/>
    </source>
</evidence>
<reference evidence="3" key="1">
    <citation type="submission" date="2020-10" db="EMBL/GenBank/DDBJ databases">
        <authorList>
            <person name="Gilroy R."/>
        </authorList>
    </citation>
    <scope>NUCLEOTIDE SEQUENCE</scope>
    <source>
        <strain evidence="3">ChiGjej3B3-7149</strain>
    </source>
</reference>
<name>A0A9D1DL63_9FIRM</name>
<dbReference type="GO" id="GO:0030313">
    <property type="term" value="C:cell envelope"/>
    <property type="evidence" value="ECO:0007669"/>
    <property type="project" value="UniProtKB-SubCell"/>
</dbReference>